<evidence type="ECO:0000313" key="9">
    <source>
        <dbReference type="Proteomes" id="UP000654482"/>
    </source>
</evidence>
<keyword evidence="5 7" id="KW-0456">Lyase</keyword>
<keyword evidence="6 7" id="KW-0961">Cell wall biogenesis/degradation</keyword>
<comment type="catalytic activity">
    <reaction evidence="7">
        <text>a peptidoglycan chain = a peptidoglycan chain with N-acetyl-1,6-anhydromuramyl-[peptide] at the reducing end + a peptidoglycan chain with N-acetylglucosamine at the non-reducing end.</text>
        <dbReference type="EC" id="4.2.2.29"/>
    </reaction>
</comment>
<comment type="subcellular location">
    <subcellularLocation>
        <location evidence="7">Cell membrane</location>
        <topology evidence="7">Single-pass membrane protein</topology>
    </subcellularLocation>
</comment>
<dbReference type="GO" id="GO:0009252">
    <property type="term" value="P:peptidoglycan biosynthetic process"/>
    <property type="evidence" value="ECO:0007669"/>
    <property type="project" value="UniProtKB-UniRule"/>
</dbReference>
<dbReference type="EC" id="4.2.2.29" evidence="7"/>
<keyword evidence="3 7" id="KW-1133">Transmembrane helix</keyword>
<organism evidence="8 9">
    <name type="scientific">Lusitaniella coriacea LEGE 07157</name>
    <dbReference type="NCBI Taxonomy" id="945747"/>
    <lineage>
        <taxon>Bacteria</taxon>
        <taxon>Bacillati</taxon>
        <taxon>Cyanobacteriota</taxon>
        <taxon>Cyanophyceae</taxon>
        <taxon>Spirulinales</taxon>
        <taxon>Lusitaniellaceae</taxon>
        <taxon>Lusitaniella</taxon>
    </lineage>
</organism>
<dbReference type="AlphaFoldDB" id="A0A8J7IUI6"/>
<keyword evidence="2 7" id="KW-0812">Transmembrane</keyword>
<evidence type="ECO:0000256" key="3">
    <source>
        <dbReference type="ARBA" id="ARBA00022989"/>
    </source>
</evidence>
<dbReference type="Proteomes" id="UP000654482">
    <property type="component" value="Unassembled WGS sequence"/>
</dbReference>
<proteinExistence type="inferred from homology"/>
<comment type="caution">
    <text evidence="8">The sequence shown here is derived from an EMBL/GenBank/DDBJ whole genome shotgun (WGS) entry which is preliminary data.</text>
</comment>
<dbReference type="Gene3D" id="3.30.160.60">
    <property type="entry name" value="Classic Zinc Finger"/>
    <property type="match status" value="1"/>
</dbReference>
<protein>
    <recommendedName>
        <fullName evidence="7">Endolytic murein transglycosylase</fullName>
        <ecNumber evidence="7">4.2.2.29</ecNumber>
    </recommendedName>
    <alternativeName>
        <fullName evidence="7">Peptidoglycan lytic transglycosylase</fullName>
    </alternativeName>
    <alternativeName>
        <fullName evidence="7">Peptidoglycan polymerization terminase</fullName>
    </alternativeName>
</protein>
<dbReference type="RefSeq" id="WP_194029637.1">
    <property type="nucleotide sequence ID" value="NZ_JADEWZ010000015.1"/>
</dbReference>
<keyword evidence="9" id="KW-1185">Reference proteome</keyword>
<comment type="similarity">
    <text evidence="7">Belongs to the transglycosylase MltG family.</text>
</comment>
<dbReference type="HAMAP" id="MF_02065">
    <property type="entry name" value="MltG"/>
    <property type="match status" value="1"/>
</dbReference>
<dbReference type="GO" id="GO:0005886">
    <property type="term" value="C:plasma membrane"/>
    <property type="evidence" value="ECO:0007669"/>
    <property type="project" value="UniProtKB-SubCell"/>
</dbReference>
<evidence type="ECO:0000256" key="2">
    <source>
        <dbReference type="ARBA" id="ARBA00022692"/>
    </source>
</evidence>
<reference evidence="8" key="1">
    <citation type="submission" date="2020-10" db="EMBL/GenBank/DDBJ databases">
        <authorList>
            <person name="Castelo-Branco R."/>
            <person name="Eusebio N."/>
            <person name="Adriana R."/>
            <person name="Vieira A."/>
            <person name="Brugerolle De Fraissinette N."/>
            <person name="Rezende De Castro R."/>
            <person name="Schneider M.P."/>
            <person name="Vasconcelos V."/>
            <person name="Leao P.N."/>
        </authorList>
    </citation>
    <scope>NUCLEOTIDE SEQUENCE</scope>
    <source>
        <strain evidence="8">LEGE 07157</strain>
    </source>
</reference>
<accession>A0A8J7IUI6</accession>
<dbReference type="NCBIfam" id="TIGR00247">
    <property type="entry name" value="endolytic transglycosylase MltG"/>
    <property type="match status" value="1"/>
</dbReference>
<comment type="function">
    <text evidence="7">Functions as a peptidoglycan terminase that cleaves nascent peptidoglycan strands endolytically to terminate their elongation.</text>
</comment>
<dbReference type="InterPro" id="IPR003770">
    <property type="entry name" value="MLTG-like"/>
</dbReference>
<dbReference type="Gene3D" id="3.30.1490.480">
    <property type="entry name" value="Endolytic murein transglycosylase"/>
    <property type="match status" value="1"/>
</dbReference>
<evidence type="ECO:0000256" key="6">
    <source>
        <dbReference type="ARBA" id="ARBA00023316"/>
    </source>
</evidence>
<evidence type="ECO:0000256" key="4">
    <source>
        <dbReference type="ARBA" id="ARBA00023136"/>
    </source>
</evidence>
<dbReference type="Pfam" id="PF02618">
    <property type="entry name" value="YceG"/>
    <property type="match status" value="1"/>
</dbReference>
<gene>
    <name evidence="7 8" type="primary">mltG</name>
    <name evidence="8" type="ORF">IQ249_11620</name>
</gene>
<dbReference type="GO" id="GO:0071555">
    <property type="term" value="P:cell wall organization"/>
    <property type="evidence" value="ECO:0007669"/>
    <property type="project" value="UniProtKB-KW"/>
</dbReference>
<keyword evidence="1 7" id="KW-1003">Cell membrane</keyword>
<dbReference type="EMBL" id="JADEWZ010000015">
    <property type="protein sequence ID" value="MBE9116548.1"/>
    <property type="molecule type" value="Genomic_DNA"/>
</dbReference>
<evidence type="ECO:0000256" key="1">
    <source>
        <dbReference type="ARBA" id="ARBA00022475"/>
    </source>
</evidence>
<evidence type="ECO:0000313" key="8">
    <source>
        <dbReference type="EMBL" id="MBE9116548.1"/>
    </source>
</evidence>
<dbReference type="GO" id="GO:0008932">
    <property type="term" value="F:lytic endotransglycosylase activity"/>
    <property type="evidence" value="ECO:0007669"/>
    <property type="project" value="UniProtKB-UniRule"/>
</dbReference>
<dbReference type="CDD" id="cd08010">
    <property type="entry name" value="MltG_like"/>
    <property type="match status" value="1"/>
</dbReference>
<feature type="site" description="Important for catalytic activity" evidence="7">
    <location>
        <position position="236"/>
    </location>
</feature>
<dbReference type="PANTHER" id="PTHR30518:SF2">
    <property type="entry name" value="ENDOLYTIC MUREIN TRANSGLYCOSYLASE"/>
    <property type="match status" value="1"/>
</dbReference>
<feature type="transmembrane region" description="Helical" evidence="7">
    <location>
        <begin position="12"/>
        <end position="32"/>
    </location>
</feature>
<dbReference type="PANTHER" id="PTHR30518">
    <property type="entry name" value="ENDOLYTIC MUREIN TRANSGLYCOSYLASE"/>
    <property type="match status" value="1"/>
</dbReference>
<name>A0A8J7IUI6_9CYAN</name>
<evidence type="ECO:0000256" key="5">
    <source>
        <dbReference type="ARBA" id="ARBA00023239"/>
    </source>
</evidence>
<evidence type="ECO:0000256" key="7">
    <source>
        <dbReference type="HAMAP-Rule" id="MF_02065"/>
    </source>
</evidence>
<keyword evidence="4 7" id="KW-0472">Membrane</keyword>
<sequence>MNTTERISKWTYYLLILPIALVFCGWQGWAWWNWVISPTTPTNLAETVGETIQLNIPSGTSTQQIGKDLRSSGLIHSTLAWKIWASWLTVRNPEGAFKAGTYKLSTRESLPAIADDIWQGQVMRLSFTVPEGWSRWDMAKYFDAQGYFSEEEFIKAISQIPKDRYPWLPDGIEHLEGFLYPDTYELASDRVTPQQVITLMLNRFQGVALPLYQQQKDKTTLSLLEWVTLSSIVEKEAVLAEERDRIAGVFSGRLADGMKLEADPTVEYALGIRQTPDKPLTNKQIQITSPYNTYRYPGLPPTPIASPGLSSLKATLSPEKTDYRYFVARYDGTHLFTKTLEEHKAAVNAIRQQRKALKNKPE</sequence>